<keyword evidence="1" id="KW-1133">Transmembrane helix</keyword>
<accession>A0A915M3W6</accession>
<evidence type="ECO:0000256" key="1">
    <source>
        <dbReference type="SAM" id="Phobius"/>
    </source>
</evidence>
<organism evidence="2 3">
    <name type="scientific">Meloidogyne javanica</name>
    <name type="common">Root-knot nematode worm</name>
    <dbReference type="NCBI Taxonomy" id="6303"/>
    <lineage>
        <taxon>Eukaryota</taxon>
        <taxon>Metazoa</taxon>
        <taxon>Ecdysozoa</taxon>
        <taxon>Nematoda</taxon>
        <taxon>Chromadorea</taxon>
        <taxon>Rhabditida</taxon>
        <taxon>Tylenchina</taxon>
        <taxon>Tylenchomorpha</taxon>
        <taxon>Tylenchoidea</taxon>
        <taxon>Meloidogynidae</taxon>
        <taxon>Meloidogyninae</taxon>
        <taxon>Meloidogyne</taxon>
        <taxon>Meloidogyne incognita group</taxon>
    </lineage>
</organism>
<name>A0A915M3W6_MELJA</name>
<dbReference type="Proteomes" id="UP000887561">
    <property type="component" value="Unplaced"/>
</dbReference>
<keyword evidence="1" id="KW-0812">Transmembrane</keyword>
<dbReference type="WBParaSite" id="scaffold2468_cov231.g4912">
    <property type="protein sequence ID" value="scaffold2468_cov231.g4912"/>
    <property type="gene ID" value="scaffold2468_cov231.g4912"/>
</dbReference>
<dbReference type="AlphaFoldDB" id="A0A915M3W6"/>
<evidence type="ECO:0000313" key="3">
    <source>
        <dbReference type="WBParaSite" id="scaffold2468_cov231.g4912"/>
    </source>
</evidence>
<sequence>MAAESSLGTRQFRVRLLGIDRPKPWRRTFILAFAVFILERAIPAEVMVQDLTLLSLAEISAHLQLAVLRIDALVKNEMIEQTQWWLIGIIIGTGILIIGCCWAILFFWLNICVRKESFPQVDRVEAKEENMRLEEVVERQTSPSAPPLNLSQKVDETENIPTTISSHLSGSGLKITIT</sequence>
<keyword evidence="1" id="KW-0472">Membrane</keyword>
<protein>
    <submittedName>
        <fullName evidence="3">Uncharacterized protein</fullName>
    </submittedName>
</protein>
<reference evidence="3" key="1">
    <citation type="submission" date="2022-11" db="UniProtKB">
        <authorList>
            <consortium name="WormBaseParasite"/>
        </authorList>
    </citation>
    <scope>IDENTIFICATION</scope>
</reference>
<keyword evidence="2" id="KW-1185">Reference proteome</keyword>
<proteinExistence type="predicted"/>
<feature type="transmembrane region" description="Helical" evidence="1">
    <location>
        <begin position="84"/>
        <end position="109"/>
    </location>
</feature>
<evidence type="ECO:0000313" key="2">
    <source>
        <dbReference type="Proteomes" id="UP000887561"/>
    </source>
</evidence>